<gene>
    <name evidence="2" type="ORF">FA13DRAFT_287914</name>
</gene>
<dbReference type="EMBL" id="QPFP01000016">
    <property type="protein sequence ID" value="TEB32173.1"/>
    <property type="molecule type" value="Genomic_DNA"/>
</dbReference>
<reference evidence="2 3" key="1">
    <citation type="journal article" date="2019" name="Nat. Ecol. Evol.">
        <title>Megaphylogeny resolves global patterns of mushroom evolution.</title>
        <authorList>
            <person name="Varga T."/>
            <person name="Krizsan K."/>
            <person name="Foldi C."/>
            <person name="Dima B."/>
            <person name="Sanchez-Garcia M."/>
            <person name="Sanchez-Ramirez S."/>
            <person name="Szollosi G.J."/>
            <person name="Szarkandi J.G."/>
            <person name="Papp V."/>
            <person name="Albert L."/>
            <person name="Andreopoulos W."/>
            <person name="Angelini C."/>
            <person name="Antonin V."/>
            <person name="Barry K.W."/>
            <person name="Bougher N.L."/>
            <person name="Buchanan P."/>
            <person name="Buyck B."/>
            <person name="Bense V."/>
            <person name="Catcheside P."/>
            <person name="Chovatia M."/>
            <person name="Cooper J."/>
            <person name="Damon W."/>
            <person name="Desjardin D."/>
            <person name="Finy P."/>
            <person name="Geml J."/>
            <person name="Haridas S."/>
            <person name="Hughes K."/>
            <person name="Justo A."/>
            <person name="Karasinski D."/>
            <person name="Kautmanova I."/>
            <person name="Kiss B."/>
            <person name="Kocsube S."/>
            <person name="Kotiranta H."/>
            <person name="LaButti K.M."/>
            <person name="Lechner B.E."/>
            <person name="Liimatainen K."/>
            <person name="Lipzen A."/>
            <person name="Lukacs Z."/>
            <person name="Mihaltcheva S."/>
            <person name="Morgado L.N."/>
            <person name="Niskanen T."/>
            <person name="Noordeloos M.E."/>
            <person name="Ohm R.A."/>
            <person name="Ortiz-Santana B."/>
            <person name="Ovrebo C."/>
            <person name="Racz N."/>
            <person name="Riley R."/>
            <person name="Savchenko A."/>
            <person name="Shiryaev A."/>
            <person name="Soop K."/>
            <person name="Spirin V."/>
            <person name="Szebenyi C."/>
            <person name="Tomsovsky M."/>
            <person name="Tulloss R.E."/>
            <person name="Uehling J."/>
            <person name="Grigoriev I.V."/>
            <person name="Vagvolgyi C."/>
            <person name="Papp T."/>
            <person name="Martin F.M."/>
            <person name="Miettinen O."/>
            <person name="Hibbett D.S."/>
            <person name="Nagy L.G."/>
        </authorList>
    </citation>
    <scope>NUCLEOTIDE SEQUENCE [LARGE SCALE GENOMIC DNA]</scope>
    <source>
        <strain evidence="2 3">FP101781</strain>
    </source>
</reference>
<organism evidence="2 3">
    <name type="scientific">Coprinellus micaceus</name>
    <name type="common">Glistening ink-cap mushroom</name>
    <name type="synonym">Coprinus micaceus</name>
    <dbReference type="NCBI Taxonomy" id="71717"/>
    <lineage>
        <taxon>Eukaryota</taxon>
        <taxon>Fungi</taxon>
        <taxon>Dikarya</taxon>
        <taxon>Basidiomycota</taxon>
        <taxon>Agaricomycotina</taxon>
        <taxon>Agaricomycetes</taxon>
        <taxon>Agaricomycetidae</taxon>
        <taxon>Agaricales</taxon>
        <taxon>Agaricineae</taxon>
        <taxon>Psathyrellaceae</taxon>
        <taxon>Coprinellus</taxon>
    </lineage>
</organism>
<dbReference type="OrthoDB" id="2645170at2759"/>
<protein>
    <submittedName>
        <fullName evidence="2">Uncharacterized protein</fullName>
    </submittedName>
</protein>
<dbReference type="AlphaFoldDB" id="A0A4Y7TDC6"/>
<name>A0A4Y7TDC6_COPMI</name>
<comment type="caution">
    <text evidence="2">The sequence shown here is derived from an EMBL/GenBank/DDBJ whole genome shotgun (WGS) entry which is preliminary data.</text>
</comment>
<feature type="transmembrane region" description="Helical" evidence="1">
    <location>
        <begin position="77"/>
        <end position="97"/>
    </location>
</feature>
<evidence type="ECO:0000313" key="2">
    <source>
        <dbReference type="EMBL" id="TEB32173.1"/>
    </source>
</evidence>
<accession>A0A4Y7TDC6</accession>
<feature type="transmembrane region" description="Helical" evidence="1">
    <location>
        <begin position="45"/>
        <end position="65"/>
    </location>
</feature>
<feature type="transmembrane region" description="Helical" evidence="1">
    <location>
        <begin position="145"/>
        <end position="168"/>
    </location>
</feature>
<feature type="transmembrane region" description="Helical" evidence="1">
    <location>
        <begin position="189"/>
        <end position="210"/>
    </location>
</feature>
<keyword evidence="1" id="KW-0472">Membrane</keyword>
<dbReference type="Proteomes" id="UP000298030">
    <property type="component" value="Unassembled WGS sequence"/>
</dbReference>
<sequence length="288" mass="32043">MWHGRLGLPKVLFFALRYGIFLNSAFAFVYMFPKHLPPDACASRFTRGAISSTVLVLGAESILFLRVYAFSGRSRTMAAYLVIQFLAVHVTSSVVLVRFLRSMKCLSLLLPFRARRSGFALPLVAPLPIPNLTCMPVSADAKWLGIVFVILFAGASAVMSLMIVMAVRKHRQGDGRVFSGLVTLFYRDGVYYFICVSAVLCANISVSLAAPDNFKLHFTQIAVDMYTVLSTRMLLHLREWAERDGSEEFQLRGLSTLTTHGIEYSTNGRPPSPIEFEARELAAPMRST</sequence>
<evidence type="ECO:0000256" key="1">
    <source>
        <dbReference type="SAM" id="Phobius"/>
    </source>
</evidence>
<feature type="transmembrane region" description="Helical" evidence="1">
    <location>
        <begin position="12"/>
        <end position="33"/>
    </location>
</feature>
<proteinExistence type="predicted"/>
<keyword evidence="3" id="KW-1185">Reference proteome</keyword>
<keyword evidence="1" id="KW-0812">Transmembrane</keyword>
<evidence type="ECO:0000313" key="3">
    <source>
        <dbReference type="Proteomes" id="UP000298030"/>
    </source>
</evidence>
<keyword evidence="1" id="KW-1133">Transmembrane helix</keyword>